<dbReference type="SUPFAM" id="SSF46689">
    <property type="entry name" value="Homeodomain-like"/>
    <property type="match status" value="1"/>
</dbReference>
<comment type="caution">
    <text evidence="7">The sequence shown here is derived from an EMBL/GenBank/DDBJ whole genome shotgun (WGS) entry which is preliminary data.</text>
</comment>
<reference evidence="7" key="2">
    <citation type="submission" date="2021-09" db="EMBL/GenBank/DDBJ databases">
        <authorList>
            <person name="Gilroy R."/>
        </authorList>
    </citation>
    <scope>NUCLEOTIDE SEQUENCE</scope>
    <source>
        <strain evidence="7">ChiGjej2B2-7701</strain>
    </source>
</reference>
<evidence type="ECO:0000256" key="4">
    <source>
        <dbReference type="PROSITE-ProRule" id="PRU00335"/>
    </source>
</evidence>
<feature type="compositionally biased region" description="Basic and acidic residues" evidence="5">
    <location>
        <begin position="1"/>
        <end position="10"/>
    </location>
</feature>
<proteinExistence type="predicted"/>
<name>A0A921LT73_9ACTN</name>
<protein>
    <submittedName>
        <fullName evidence="7">TetR/AcrR family transcriptional regulator</fullName>
    </submittedName>
</protein>
<organism evidence="7 8">
    <name type="scientific">Collinsella ihumii</name>
    <dbReference type="NCBI Taxonomy" id="1720204"/>
    <lineage>
        <taxon>Bacteria</taxon>
        <taxon>Bacillati</taxon>
        <taxon>Actinomycetota</taxon>
        <taxon>Coriobacteriia</taxon>
        <taxon>Coriobacteriales</taxon>
        <taxon>Coriobacteriaceae</taxon>
        <taxon>Collinsella</taxon>
    </lineage>
</organism>
<evidence type="ECO:0000256" key="1">
    <source>
        <dbReference type="ARBA" id="ARBA00023015"/>
    </source>
</evidence>
<dbReference type="PANTHER" id="PTHR30055">
    <property type="entry name" value="HTH-TYPE TRANSCRIPTIONAL REGULATOR RUTR"/>
    <property type="match status" value="1"/>
</dbReference>
<evidence type="ECO:0000256" key="2">
    <source>
        <dbReference type="ARBA" id="ARBA00023125"/>
    </source>
</evidence>
<keyword evidence="3" id="KW-0804">Transcription</keyword>
<dbReference type="Proteomes" id="UP000746751">
    <property type="component" value="Unassembled WGS sequence"/>
</dbReference>
<dbReference type="PANTHER" id="PTHR30055:SF234">
    <property type="entry name" value="HTH-TYPE TRANSCRIPTIONAL REGULATOR BETI"/>
    <property type="match status" value="1"/>
</dbReference>
<reference evidence="7" key="1">
    <citation type="journal article" date="2021" name="PeerJ">
        <title>Extensive microbial diversity within the chicken gut microbiome revealed by metagenomics and culture.</title>
        <authorList>
            <person name="Gilroy R."/>
            <person name="Ravi A."/>
            <person name="Getino M."/>
            <person name="Pursley I."/>
            <person name="Horton D.L."/>
            <person name="Alikhan N.F."/>
            <person name="Baker D."/>
            <person name="Gharbi K."/>
            <person name="Hall N."/>
            <person name="Watson M."/>
            <person name="Adriaenssens E.M."/>
            <person name="Foster-Nyarko E."/>
            <person name="Jarju S."/>
            <person name="Secka A."/>
            <person name="Antonio M."/>
            <person name="Oren A."/>
            <person name="Chaudhuri R.R."/>
            <person name="La Ragione R."/>
            <person name="Hildebrand F."/>
            <person name="Pallen M.J."/>
        </authorList>
    </citation>
    <scope>NUCLEOTIDE SEQUENCE</scope>
    <source>
        <strain evidence="7">ChiGjej2B2-7701</strain>
    </source>
</reference>
<dbReference type="InterPro" id="IPR050109">
    <property type="entry name" value="HTH-type_TetR-like_transc_reg"/>
</dbReference>
<evidence type="ECO:0000256" key="3">
    <source>
        <dbReference type="ARBA" id="ARBA00023163"/>
    </source>
</evidence>
<evidence type="ECO:0000256" key="5">
    <source>
        <dbReference type="SAM" id="MobiDB-lite"/>
    </source>
</evidence>
<evidence type="ECO:0000313" key="8">
    <source>
        <dbReference type="Proteomes" id="UP000746751"/>
    </source>
</evidence>
<evidence type="ECO:0000313" key="7">
    <source>
        <dbReference type="EMBL" id="HJG30958.1"/>
    </source>
</evidence>
<dbReference type="Pfam" id="PF00440">
    <property type="entry name" value="TetR_N"/>
    <property type="match status" value="1"/>
</dbReference>
<dbReference type="GO" id="GO:0003700">
    <property type="term" value="F:DNA-binding transcription factor activity"/>
    <property type="evidence" value="ECO:0007669"/>
    <property type="project" value="TreeGrafter"/>
</dbReference>
<dbReference type="GO" id="GO:0000976">
    <property type="term" value="F:transcription cis-regulatory region binding"/>
    <property type="evidence" value="ECO:0007669"/>
    <property type="project" value="TreeGrafter"/>
</dbReference>
<sequence length="222" mass="23471">MKKQVEKRDAAGAAGAQARTRKSAATRERIMAAATELMLEHGGTGFQIGEVSERCGMSKGSLYYYFADKGALVQAIFDRSMDGLVADVEAAVAHAPSASASILGLVEAVARAVRPGSALTLALAHGIWDVEHEVLPHIKEHLDRIIAVLEAQLERAKGEGIVRPGANSHLVAVAIIGAFAITEYAGEVVDENDDPEAFVHGVLDVVFHGIGADGQRTLRVAR</sequence>
<keyword evidence="1" id="KW-0805">Transcription regulation</keyword>
<feature type="domain" description="HTH tetR-type" evidence="6">
    <location>
        <begin position="24"/>
        <end position="84"/>
    </location>
</feature>
<keyword evidence="2 4" id="KW-0238">DNA-binding</keyword>
<dbReference type="Gene3D" id="1.10.357.10">
    <property type="entry name" value="Tetracycline Repressor, domain 2"/>
    <property type="match status" value="1"/>
</dbReference>
<dbReference type="Gene3D" id="1.10.10.60">
    <property type="entry name" value="Homeodomain-like"/>
    <property type="match status" value="1"/>
</dbReference>
<dbReference type="AlphaFoldDB" id="A0A921LT73"/>
<dbReference type="InterPro" id="IPR036271">
    <property type="entry name" value="Tet_transcr_reg_TetR-rel_C_sf"/>
</dbReference>
<feature type="region of interest" description="Disordered" evidence="5">
    <location>
        <begin position="1"/>
        <end position="25"/>
    </location>
</feature>
<accession>A0A921LT73</accession>
<feature type="DNA-binding region" description="H-T-H motif" evidence="4">
    <location>
        <begin position="47"/>
        <end position="66"/>
    </location>
</feature>
<dbReference type="InterPro" id="IPR009057">
    <property type="entry name" value="Homeodomain-like_sf"/>
</dbReference>
<dbReference type="EMBL" id="DYVF01000041">
    <property type="protein sequence ID" value="HJG30958.1"/>
    <property type="molecule type" value="Genomic_DNA"/>
</dbReference>
<gene>
    <name evidence="7" type="ORF">K8U80_06135</name>
</gene>
<dbReference type="PRINTS" id="PR00455">
    <property type="entry name" value="HTHTETR"/>
</dbReference>
<dbReference type="PROSITE" id="PS50977">
    <property type="entry name" value="HTH_TETR_2"/>
    <property type="match status" value="1"/>
</dbReference>
<dbReference type="InterPro" id="IPR001647">
    <property type="entry name" value="HTH_TetR"/>
</dbReference>
<dbReference type="SUPFAM" id="SSF48498">
    <property type="entry name" value="Tetracyclin repressor-like, C-terminal domain"/>
    <property type="match status" value="1"/>
</dbReference>
<evidence type="ECO:0000259" key="6">
    <source>
        <dbReference type="PROSITE" id="PS50977"/>
    </source>
</evidence>